<dbReference type="GO" id="GO:0001725">
    <property type="term" value="C:stress fiber"/>
    <property type="evidence" value="ECO:0007669"/>
    <property type="project" value="UniProtKB-SubCell"/>
</dbReference>
<proteinExistence type="inferred from homology"/>
<reference evidence="16" key="1">
    <citation type="submission" date="2025-08" db="UniProtKB">
        <authorList>
            <consortium name="RefSeq"/>
        </authorList>
    </citation>
    <scope>IDENTIFICATION</scope>
    <source>
        <tissue evidence="16">Entire body</tissue>
    </source>
</reference>
<dbReference type="Proteomes" id="UP000192223">
    <property type="component" value="Unplaced"/>
</dbReference>
<dbReference type="GO" id="GO:0005869">
    <property type="term" value="C:dynactin complex"/>
    <property type="evidence" value="ECO:0007669"/>
    <property type="project" value="InterPro"/>
</dbReference>
<keyword evidence="7" id="KW-0597">Phosphoprotein</keyword>
<dbReference type="CTD" id="35709"/>
<dbReference type="PANTHER" id="PTHR13034:SF2">
    <property type="entry name" value="DYNACTIN SUBUNIT 4"/>
    <property type="match status" value="1"/>
</dbReference>
<dbReference type="GO" id="GO:0005813">
    <property type="term" value="C:centrosome"/>
    <property type="evidence" value="ECO:0007669"/>
    <property type="project" value="UniProtKB-SubCell"/>
</dbReference>
<evidence type="ECO:0000256" key="5">
    <source>
        <dbReference type="ARBA" id="ARBA00022490"/>
    </source>
</evidence>
<evidence type="ECO:0000256" key="8">
    <source>
        <dbReference type="ARBA" id="ARBA00022843"/>
    </source>
</evidence>
<organism evidence="15 16">
    <name type="scientific">Agrilus planipennis</name>
    <name type="common">Emerald ash borer</name>
    <name type="synonym">Agrilus marcopoli</name>
    <dbReference type="NCBI Taxonomy" id="224129"/>
    <lineage>
        <taxon>Eukaryota</taxon>
        <taxon>Metazoa</taxon>
        <taxon>Ecdysozoa</taxon>
        <taxon>Arthropoda</taxon>
        <taxon>Hexapoda</taxon>
        <taxon>Insecta</taxon>
        <taxon>Pterygota</taxon>
        <taxon>Neoptera</taxon>
        <taxon>Endopterygota</taxon>
        <taxon>Coleoptera</taxon>
        <taxon>Polyphaga</taxon>
        <taxon>Elateriformia</taxon>
        <taxon>Buprestoidea</taxon>
        <taxon>Buprestidae</taxon>
        <taxon>Agrilinae</taxon>
        <taxon>Agrilus</taxon>
    </lineage>
</organism>
<evidence type="ECO:0000313" key="16">
    <source>
        <dbReference type="RefSeq" id="XP_018322483.1"/>
    </source>
</evidence>
<evidence type="ECO:0000256" key="12">
    <source>
        <dbReference type="ARBA" id="ARBA00034776"/>
    </source>
</evidence>
<comment type="subcellular location">
    <subcellularLocation>
        <location evidence="3">Cytoplasm</location>
        <location evidence="3">Cell cortex</location>
    </subcellularLocation>
    <subcellularLocation>
        <location evidence="1">Cytoplasm</location>
        <location evidence="1">Cytoskeleton</location>
        <location evidence="1">Microtubule organizing center</location>
        <location evidence="1">Centrosome</location>
    </subcellularLocation>
    <subcellularLocation>
        <location evidence="2">Cytoplasm</location>
        <location evidence="2">Cytoskeleton</location>
        <location evidence="2">Stress fiber</location>
    </subcellularLocation>
    <subcellularLocation>
        <location evidence="4">Cytoplasm</location>
        <location evidence="4">Myofibril</location>
    </subcellularLocation>
</comment>
<keyword evidence="15" id="KW-1185">Reference proteome</keyword>
<evidence type="ECO:0000256" key="2">
    <source>
        <dbReference type="ARBA" id="ARBA00004529"/>
    </source>
</evidence>
<evidence type="ECO:0000256" key="1">
    <source>
        <dbReference type="ARBA" id="ARBA00004300"/>
    </source>
</evidence>
<dbReference type="KEGG" id="apln:108735148"/>
<accession>A0A1W4WQT5</accession>
<keyword evidence="8" id="KW-0832">Ubl conjugation</keyword>
<keyword evidence="10" id="KW-0175">Coiled coil</keyword>
<keyword evidence="5" id="KW-0963">Cytoplasm</keyword>
<evidence type="ECO:0000256" key="4">
    <source>
        <dbReference type="ARBA" id="ARBA00004657"/>
    </source>
</evidence>
<evidence type="ECO:0000256" key="10">
    <source>
        <dbReference type="ARBA" id="ARBA00023054"/>
    </source>
</evidence>
<gene>
    <name evidence="16" type="primary">LOC108735148</name>
</gene>
<sequence length="506" mass="57548">MSNYITGPDVVKYACSCGLLKPITRLYFCRHCLELRCGFCVCHEVDSNYCGKCCENLPSAEARLKKNRCGDCYDCPSCKQNLSKRAATVGPKNPEDPKATPRKVYYLLCLNCRWSSRDVGIPDQAAATGSWPERENVHAARLQEIIEMYKGIVLAEKQQKMEKDKKKQRRFMTFTDRTGITASMLRKRIGLPDIPHPLLKPKPKEPEEAVAKEEVEEFPEELLTKPINLNEITTLEQRLNLPEWQPTTVDKLFPIHKQVSVKRSQRCRACEHNVSKPEYSPTSIKFKIQLFAFYHIPEVRIFTVEPLRAGKQCELLLKFSNPTQHQTVITFLPLFPSEDSFASKEIKELVPDEEVPSREIVIEEKQPPSLPGSQPSSLLHTSLSRTPSITVKPRPIKQAITANVELPTSNFVLLPRDDAAEFDDSGDTHNIQDDTKLVVWRKSNKAVIRLNITPLENLNIGDEVVVGFTMQHIYVNTITAVESKEPQRYNNNVKVFQYLGKIVGSE</sequence>
<keyword evidence="9" id="KW-0007">Acetylation</keyword>
<dbReference type="RefSeq" id="XP_018322483.1">
    <property type="nucleotide sequence ID" value="XM_018466981.2"/>
</dbReference>
<dbReference type="GeneID" id="108735148"/>
<dbReference type="GO" id="GO:0030016">
    <property type="term" value="C:myofibril"/>
    <property type="evidence" value="ECO:0007669"/>
    <property type="project" value="UniProtKB-SubCell"/>
</dbReference>
<evidence type="ECO:0000256" key="7">
    <source>
        <dbReference type="ARBA" id="ARBA00022553"/>
    </source>
</evidence>
<dbReference type="PANTHER" id="PTHR13034">
    <property type="entry name" value="DYNACTIN P62 SUBUNIT"/>
    <property type="match status" value="1"/>
</dbReference>
<evidence type="ECO:0000256" key="9">
    <source>
        <dbReference type="ARBA" id="ARBA00022990"/>
    </source>
</evidence>
<comment type="subunit">
    <text evidence="14">Subunit of dynactin, a multiprotein complex part of a tripartite complex with dynein and a adapter, such as BICDL1, BICD2 or HOOK3. The dynactin complex is built around ACTR1A/ACTB filament and consists of an actin-related filament composed of a shoulder domain, a pointed end and a barbed end. Its length is defined by its flexible shoulder domain. The soulder is composed of 2 DCTN1 subunits, 4 DCTN2 and 2 DCTN3. The 4 DCNT2 (via N-terminus) bind the ACTR1A filament and act as molecular rulers to determine the length. The pointed end is important for binding dynein-dynactin cargo adapters. Consists of 4 subunits: ACTR10, DCNT4, DCTN5 and DCTN6. The barbed end is composed of a CAPZA1:CAPZB heterodimers, which binds ACTR1A/ACTB filament and dynactin and stabilizes dynactin. Interacts with ATP7B, but not ATP7A, in a copper-dependent manner. Interacts with ANK2; this interaction is required for localization at costameres. Interacts with N4BP2L1.</text>
</comment>
<dbReference type="STRING" id="224129.A0A1W4WQT5"/>
<keyword evidence="11" id="KW-0206">Cytoskeleton</keyword>
<evidence type="ECO:0000256" key="3">
    <source>
        <dbReference type="ARBA" id="ARBA00004544"/>
    </source>
</evidence>
<dbReference type="OrthoDB" id="283815at2759"/>
<keyword evidence="6" id="KW-1017">Isopeptide bond</keyword>
<dbReference type="Pfam" id="PF05502">
    <property type="entry name" value="Dynactin_p62"/>
    <property type="match status" value="2"/>
</dbReference>
<dbReference type="InParanoid" id="A0A1W4WQT5"/>
<comment type="similarity">
    <text evidence="12">Belongs to the dynactin subunit 4 family.</text>
</comment>
<evidence type="ECO:0000256" key="11">
    <source>
        <dbReference type="ARBA" id="ARBA00023212"/>
    </source>
</evidence>
<evidence type="ECO:0000313" key="15">
    <source>
        <dbReference type="Proteomes" id="UP000192223"/>
    </source>
</evidence>
<dbReference type="InterPro" id="IPR008603">
    <property type="entry name" value="DCTN4"/>
</dbReference>
<name>A0A1W4WQT5_AGRPL</name>
<evidence type="ECO:0000256" key="14">
    <source>
        <dbReference type="ARBA" id="ARBA00093507"/>
    </source>
</evidence>
<evidence type="ECO:0000256" key="6">
    <source>
        <dbReference type="ARBA" id="ARBA00022499"/>
    </source>
</evidence>
<protein>
    <recommendedName>
        <fullName evidence="13">Dynactin subunit 4</fullName>
    </recommendedName>
</protein>
<dbReference type="FunCoup" id="A0A1W4WQT5">
    <property type="interactions" value="1616"/>
</dbReference>
<dbReference type="GO" id="GO:0005938">
    <property type="term" value="C:cell cortex"/>
    <property type="evidence" value="ECO:0007669"/>
    <property type="project" value="UniProtKB-SubCell"/>
</dbReference>
<dbReference type="AlphaFoldDB" id="A0A1W4WQT5"/>
<evidence type="ECO:0000256" key="13">
    <source>
        <dbReference type="ARBA" id="ARBA00034864"/>
    </source>
</evidence>